<evidence type="ECO:0000313" key="2">
    <source>
        <dbReference type="EMBL" id="KMU73634.1"/>
    </source>
</evidence>
<feature type="region of interest" description="Disordered" evidence="1">
    <location>
        <begin position="82"/>
        <end position="128"/>
    </location>
</feature>
<sequence>MKLCKRSLCLQKLDQLSVTLSLISKAITSVSTKEDAFENVPSSSSCIQLAGADMVQYLSETAEQVLKADSCYNSNDNTFVAGTMQPHCDQQHQKHDQEGGQGVVVQQEDKRAEQGNNRLGTQKQQHTE</sequence>
<protein>
    <submittedName>
        <fullName evidence="2">Uncharacterized protein</fullName>
    </submittedName>
</protein>
<evidence type="ECO:0000313" key="3">
    <source>
        <dbReference type="Proteomes" id="UP000054559"/>
    </source>
</evidence>
<name>A0A0J8QML1_COCIT</name>
<organism evidence="2 3">
    <name type="scientific">Coccidioides immitis RMSCC 3703</name>
    <dbReference type="NCBI Taxonomy" id="454286"/>
    <lineage>
        <taxon>Eukaryota</taxon>
        <taxon>Fungi</taxon>
        <taxon>Dikarya</taxon>
        <taxon>Ascomycota</taxon>
        <taxon>Pezizomycotina</taxon>
        <taxon>Eurotiomycetes</taxon>
        <taxon>Eurotiomycetidae</taxon>
        <taxon>Onygenales</taxon>
        <taxon>Onygenaceae</taxon>
        <taxon>Coccidioides</taxon>
    </lineage>
</organism>
<reference evidence="3" key="1">
    <citation type="journal article" date="2010" name="Genome Res.">
        <title>Population genomic sequencing of Coccidioides fungi reveals recent hybridization and transposon control.</title>
        <authorList>
            <person name="Neafsey D.E."/>
            <person name="Barker B.M."/>
            <person name="Sharpton T.J."/>
            <person name="Stajich J.E."/>
            <person name="Park D.J."/>
            <person name="Whiston E."/>
            <person name="Hung C.-Y."/>
            <person name="McMahan C."/>
            <person name="White J."/>
            <person name="Sykes S."/>
            <person name="Heiman D."/>
            <person name="Young S."/>
            <person name="Zeng Q."/>
            <person name="Abouelleil A."/>
            <person name="Aftuck L."/>
            <person name="Bessette D."/>
            <person name="Brown A."/>
            <person name="FitzGerald M."/>
            <person name="Lui A."/>
            <person name="Macdonald J.P."/>
            <person name="Priest M."/>
            <person name="Orbach M.J."/>
            <person name="Galgiani J.N."/>
            <person name="Kirkland T.N."/>
            <person name="Cole G.T."/>
            <person name="Birren B.W."/>
            <person name="Henn M.R."/>
            <person name="Taylor J.W."/>
            <person name="Rounsley S.D."/>
        </authorList>
    </citation>
    <scope>NUCLEOTIDE SEQUENCE [LARGE SCALE GENOMIC DNA]</scope>
    <source>
        <strain evidence="3">RMSCC 3703</strain>
    </source>
</reference>
<proteinExistence type="predicted"/>
<gene>
    <name evidence="2" type="ORF">CISG_03684</name>
</gene>
<dbReference type="AlphaFoldDB" id="A0A0J8QML1"/>
<dbReference type="Proteomes" id="UP000054559">
    <property type="component" value="Unassembled WGS sequence"/>
</dbReference>
<accession>A0A0J8QML1</accession>
<feature type="compositionally biased region" description="Basic and acidic residues" evidence="1">
    <location>
        <begin position="89"/>
        <end position="98"/>
    </location>
</feature>
<evidence type="ECO:0000256" key="1">
    <source>
        <dbReference type="SAM" id="MobiDB-lite"/>
    </source>
</evidence>
<feature type="compositionally biased region" description="Polar residues" evidence="1">
    <location>
        <begin position="114"/>
        <end position="128"/>
    </location>
</feature>
<dbReference type="EMBL" id="DS268131">
    <property type="protein sequence ID" value="KMU73634.1"/>
    <property type="molecule type" value="Genomic_DNA"/>
</dbReference>